<sequence>MGVLVIELLIDSEIIEYPDFLYSLEGLFYRSNYLLLHC</sequence>
<dbReference type="Proteomes" id="UP001060919">
    <property type="component" value="Chromosome"/>
</dbReference>
<dbReference type="AlphaFoldDB" id="A0A915YC85"/>
<reference evidence="1" key="1">
    <citation type="submission" date="2022-09" db="EMBL/GenBank/DDBJ databases">
        <title>Aureispira anguillicida sp. nov., isolated from Leptocephalus of Japanese eel Anguilla japonica.</title>
        <authorList>
            <person name="Yuasa K."/>
            <person name="Mekata T."/>
            <person name="Ikunari K."/>
        </authorList>
    </citation>
    <scope>NUCLEOTIDE SEQUENCE</scope>
    <source>
        <strain evidence="1">EL160426</strain>
    </source>
</reference>
<protein>
    <submittedName>
        <fullName evidence="1">Uncharacterized protein</fullName>
    </submittedName>
</protein>
<gene>
    <name evidence="1" type="ORF">AsAng_0011350</name>
</gene>
<accession>A0A915YC85</accession>
<name>A0A915YC85_9BACT</name>
<dbReference type="KEGG" id="aup:AsAng_0011350"/>
<evidence type="ECO:0000313" key="1">
    <source>
        <dbReference type="EMBL" id="BDS10427.1"/>
    </source>
</evidence>
<keyword evidence="2" id="KW-1185">Reference proteome</keyword>
<evidence type="ECO:0000313" key="2">
    <source>
        <dbReference type="Proteomes" id="UP001060919"/>
    </source>
</evidence>
<organism evidence="1 2">
    <name type="scientific">Aureispira anguillae</name>
    <dbReference type="NCBI Taxonomy" id="2864201"/>
    <lineage>
        <taxon>Bacteria</taxon>
        <taxon>Pseudomonadati</taxon>
        <taxon>Bacteroidota</taxon>
        <taxon>Saprospiria</taxon>
        <taxon>Saprospirales</taxon>
        <taxon>Saprospiraceae</taxon>
        <taxon>Aureispira</taxon>
    </lineage>
</organism>
<proteinExistence type="predicted"/>
<dbReference type="EMBL" id="AP026867">
    <property type="protein sequence ID" value="BDS10427.1"/>
    <property type="molecule type" value="Genomic_DNA"/>
</dbReference>